<reference evidence="2" key="1">
    <citation type="submission" date="2022-07" db="EMBL/GenBank/DDBJ databases">
        <title>Genome Sequence of Leucocoprinus birnbaumii.</title>
        <authorList>
            <person name="Buettner E."/>
        </authorList>
    </citation>
    <scope>NUCLEOTIDE SEQUENCE</scope>
    <source>
        <strain evidence="2">VT141</strain>
    </source>
</reference>
<dbReference type="AlphaFoldDB" id="A0AAD5VNJ2"/>
<comment type="caution">
    <text evidence="2">The sequence shown here is derived from an EMBL/GenBank/DDBJ whole genome shotgun (WGS) entry which is preliminary data.</text>
</comment>
<dbReference type="Proteomes" id="UP001213000">
    <property type="component" value="Unassembled WGS sequence"/>
</dbReference>
<evidence type="ECO:0000313" key="3">
    <source>
        <dbReference type="Proteomes" id="UP001213000"/>
    </source>
</evidence>
<evidence type="ECO:0000313" key="2">
    <source>
        <dbReference type="EMBL" id="KAJ3560428.1"/>
    </source>
</evidence>
<feature type="compositionally biased region" description="Low complexity" evidence="1">
    <location>
        <begin position="1"/>
        <end position="22"/>
    </location>
</feature>
<protein>
    <submittedName>
        <fullName evidence="2">Uncharacterized protein</fullName>
    </submittedName>
</protein>
<feature type="region of interest" description="Disordered" evidence="1">
    <location>
        <begin position="1"/>
        <end position="65"/>
    </location>
</feature>
<accession>A0AAD5VNJ2</accession>
<proteinExistence type="predicted"/>
<organism evidence="2 3">
    <name type="scientific">Leucocoprinus birnbaumii</name>
    <dbReference type="NCBI Taxonomy" id="56174"/>
    <lineage>
        <taxon>Eukaryota</taxon>
        <taxon>Fungi</taxon>
        <taxon>Dikarya</taxon>
        <taxon>Basidiomycota</taxon>
        <taxon>Agaricomycotina</taxon>
        <taxon>Agaricomycetes</taxon>
        <taxon>Agaricomycetidae</taxon>
        <taxon>Agaricales</taxon>
        <taxon>Agaricineae</taxon>
        <taxon>Agaricaceae</taxon>
        <taxon>Leucocoprinus</taxon>
    </lineage>
</organism>
<dbReference type="EMBL" id="JANIEX010001175">
    <property type="protein sequence ID" value="KAJ3560428.1"/>
    <property type="molecule type" value="Genomic_DNA"/>
</dbReference>
<sequence length="92" mass="9621">MGTHGRFTTPPGARGGPRTPRAQSSTAQPTPMGSRGGLKTPLAEWVPAESPRHPSASSFPLRTVDPMRSFPAPFSPVADHSTEYAVPPEASG</sequence>
<evidence type="ECO:0000256" key="1">
    <source>
        <dbReference type="SAM" id="MobiDB-lite"/>
    </source>
</evidence>
<name>A0AAD5VNJ2_9AGAR</name>
<gene>
    <name evidence="2" type="ORF">NP233_g10848</name>
</gene>
<feature type="region of interest" description="Disordered" evidence="1">
    <location>
        <begin position="73"/>
        <end position="92"/>
    </location>
</feature>
<keyword evidence="3" id="KW-1185">Reference proteome</keyword>